<comment type="caution">
    <text evidence="2">The sequence shown here is derived from an EMBL/GenBank/DDBJ whole genome shotgun (WGS) entry which is preliminary data.</text>
</comment>
<feature type="domain" description="Transposase IS116/IS110/IS902 C-terminal" evidence="1">
    <location>
        <begin position="73"/>
        <end position="154"/>
    </location>
</feature>
<dbReference type="Proteomes" id="UP000215459">
    <property type="component" value="Unassembled WGS sequence"/>
</dbReference>
<dbReference type="GO" id="GO:0006313">
    <property type="term" value="P:DNA transposition"/>
    <property type="evidence" value="ECO:0007669"/>
    <property type="project" value="InterPro"/>
</dbReference>
<dbReference type="InterPro" id="IPR047650">
    <property type="entry name" value="Transpos_IS110"/>
</dbReference>
<dbReference type="PANTHER" id="PTHR33055">
    <property type="entry name" value="TRANSPOSASE FOR INSERTION SEQUENCE ELEMENT IS1111A"/>
    <property type="match status" value="1"/>
</dbReference>
<evidence type="ECO:0000313" key="3">
    <source>
        <dbReference type="Proteomes" id="UP000215459"/>
    </source>
</evidence>
<name>A0A235B921_9BACL</name>
<proteinExistence type="predicted"/>
<dbReference type="OrthoDB" id="9790935at2"/>
<gene>
    <name evidence="2" type="ORF">CHM34_08205</name>
</gene>
<keyword evidence="3" id="KW-1185">Reference proteome</keyword>
<evidence type="ECO:0000259" key="1">
    <source>
        <dbReference type="Pfam" id="PF02371"/>
    </source>
</evidence>
<dbReference type="Pfam" id="PF02371">
    <property type="entry name" value="Transposase_20"/>
    <property type="match status" value="1"/>
</dbReference>
<reference evidence="2 3" key="1">
    <citation type="submission" date="2017-07" db="EMBL/GenBank/DDBJ databases">
        <title>The genome sequence of Paludifilum halophilum highlights mechanisms for microbial adaptation to high salt environemnts.</title>
        <authorList>
            <person name="Belbahri L."/>
        </authorList>
    </citation>
    <scope>NUCLEOTIDE SEQUENCE [LARGE SCALE GENOMIC DNA]</scope>
    <source>
        <strain evidence="2 3">DSM 102817</strain>
    </source>
</reference>
<evidence type="ECO:0000313" key="2">
    <source>
        <dbReference type="EMBL" id="OYD08085.1"/>
    </source>
</evidence>
<protein>
    <recommendedName>
        <fullName evidence="1">Transposase IS116/IS110/IS902 C-terminal domain-containing protein</fullName>
    </recommendedName>
</protein>
<organism evidence="2 3">
    <name type="scientific">Paludifilum halophilum</name>
    <dbReference type="NCBI Taxonomy" id="1642702"/>
    <lineage>
        <taxon>Bacteria</taxon>
        <taxon>Bacillati</taxon>
        <taxon>Bacillota</taxon>
        <taxon>Bacilli</taxon>
        <taxon>Bacillales</taxon>
        <taxon>Thermoactinomycetaceae</taxon>
        <taxon>Paludifilum</taxon>
    </lineage>
</organism>
<dbReference type="AlphaFoldDB" id="A0A235B921"/>
<dbReference type="GO" id="GO:0003677">
    <property type="term" value="F:DNA binding"/>
    <property type="evidence" value="ECO:0007669"/>
    <property type="project" value="InterPro"/>
</dbReference>
<dbReference type="InterPro" id="IPR003346">
    <property type="entry name" value="Transposase_20"/>
</dbReference>
<dbReference type="GO" id="GO:0004803">
    <property type="term" value="F:transposase activity"/>
    <property type="evidence" value="ECO:0007669"/>
    <property type="project" value="InterPro"/>
</dbReference>
<dbReference type="RefSeq" id="WP_094264119.1">
    <property type="nucleotide sequence ID" value="NZ_NOWF01000004.1"/>
</dbReference>
<sequence>MEDRSETRSRKKTAQDLVEAAADSIGLTEGVEMARVELSMHLEQYEGFSRQMEQLMEWVQQLLQEIPEAIPMMAIPGVGMVTVAGFLSEVGDVSGYEYPQQIIKLAGLNLKENRSGQHKGQTRISKRGRPRLRSLLFQCTLILVAKNPEFKALHRNWTTRRENPLKKKQSLVALCGKLIRVLFALSRKQTPYDGAKMLRDRERGTLQEVT</sequence>
<accession>A0A235B921</accession>
<dbReference type="PANTHER" id="PTHR33055:SF3">
    <property type="entry name" value="PUTATIVE TRANSPOSASE FOR IS117-RELATED"/>
    <property type="match status" value="1"/>
</dbReference>
<dbReference type="EMBL" id="NOWF01000004">
    <property type="protein sequence ID" value="OYD08085.1"/>
    <property type="molecule type" value="Genomic_DNA"/>
</dbReference>